<dbReference type="AlphaFoldDB" id="A0A6G7B9X3"/>
<protein>
    <submittedName>
        <fullName evidence="3">PH domain-containing protein</fullName>
    </submittedName>
</protein>
<evidence type="ECO:0000313" key="4">
    <source>
        <dbReference type="Proteomes" id="UP000501676"/>
    </source>
</evidence>
<keyword evidence="1" id="KW-0472">Membrane</keyword>
<proteinExistence type="predicted"/>
<dbReference type="RefSeq" id="WP_006737561.1">
    <property type="nucleotide sequence ID" value="NZ_CP049228.1"/>
</dbReference>
<organism evidence="3 4">
    <name type="scientific">Lactobacillus iners</name>
    <dbReference type="NCBI Taxonomy" id="147802"/>
    <lineage>
        <taxon>Bacteria</taxon>
        <taxon>Bacillati</taxon>
        <taxon>Bacillota</taxon>
        <taxon>Bacilli</taxon>
        <taxon>Lactobacillales</taxon>
        <taxon>Lactobacillaceae</taxon>
        <taxon>Lactobacillus</taxon>
    </lineage>
</organism>
<evidence type="ECO:0000313" key="3">
    <source>
        <dbReference type="EMBL" id="QIH24293.1"/>
    </source>
</evidence>
<reference evidence="3 4" key="1">
    <citation type="submission" date="2020-02" db="EMBL/GenBank/DDBJ databases">
        <title>Complete genome sequences of six Lactobacillus iners strains isolated from the human vagina.</title>
        <authorList>
            <person name="France M.T."/>
            <person name="Rutt L."/>
            <person name="Narina S."/>
            <person name="Arbaugh S."/>
            <person name="Humphrys M.S."/>
            <person name="Ma B."/>
            <person name="Hayward M.R."/>
            <person name="Relman D."/>
            <person name="Kwon D.S."/>
            <person name="Ravel J."/>
        </authorList>
    </citation>
    <scope>NUCLEOTIDE SEQUENCE [LARGE SCALE GENOMIC DNA]</scope>
    <source>
        <strain evidence="3 4">C0210C1</strain>
    </source>
</reference>
<evidence type="ECO:0000256" key="1">
    <source>
        <dbReference type="SAM" id="Phobius"/>
    </source>
</evidence>
<gene>
    <name evidence="3" type="ORF">G6Z83_06375</name>
</gene>
<feature type="domain" description="YdbS-like PH" evidence="2">
    <location>
        <begin position="60"/>
        <end position="124"/>
    </location>
</feature>
<keyword evidence="1" id="KW-1133">Transmembrane helix</keyword>
<feature type="transmembrane region" description="Helical" evidence="1">
    <location>
        <begin position="374"/>
        <end position="395"/>
    </location>
</feature>
<dbReference type="PANTHER" id="PTHR34473">
    <property type="entry name" value="UPF0699 TRANSMEMBRANE PROTEIN YDBS"/>
    <property type="match status" value="1"/>
</dbReference>
<evidence type="ECO:0000259" key="2">
    <source>
        <dbReference type="Pfam" id="PF03703"/>
    </source>
</evidence>
<feature type="transmembrane region" description="Helical" evidence="1">
    <location>
        <begin position="222"/>
        <end position="245"/>
    </location>
</feature>
<feature type="transmembrane region" description="Helical" evidence="1">
    <location>
        <begin position="348"/>
        <end position="368"/>
    </location>
</feature>
<dbReference type="InterPro" id="IPR005182">
    <property type="entry name" value="YdbS-like_PH"/>
</dbReference>
<feature type="transmembrane region" description="Helical" evidence="1">
    <location>
        <begin position="42"/>
        <end position="61"/>
    </location>
</feature>
<feature type="transmembrane region" description="Helical" evidence="1">
    <location>
        <begin position="12"/>
        <end position="30"/>
    </location>
</feature>
<dbReference type="Pfam" id="PF03703">
    <property type="entry name" value="bPH_2"/>
    <property type="match status" value="1"/>
</dbReference>
<dbReference type="EMBL" id="CP049228">
    <property type="protein sequence ID" value="QIH24293.1"/>
    <property type="molecule type" value="Genomic_DNA"/>
</dbReference>
<sequence length="475" mass="55349">MKTRHTSPLPIFLYLLLCIVITPIFIWLGFKHAQFLHDLSYFKYIFLAPLTKLFMSIYYWLNFKYYVDNDKIIIQKGIFNISQRQFLIKNVRQSNQHTPIIFRIFKHTNLVVDTGVNSDEEGTLNFNCISLIECKRIKDLINLGGTNESKYSLKQFIKGDFIANQNERLLFKTNILDVMLSSLTSINIVAYISIIAIVTSVIDNINLRHYLPNFIYTYIKNSTLFWSTATILAFCFLLINQFIIYGNFKLLDDKDTFYSINGFIEHRTNSFKKIYIKTIAIRQNLIMQLLGIHTVETYSASPAIPQDNNANRNTFLPFIKTTPMYENLHKFFPKFSFKNVALENNSALLKRLSIIFFVPFIILLIIAIAKQNLYIFIICGVILISYLIQIIRMIFTNIIISKNTIISRTGMLNKICLYTLISDVEFFAIKQGPLQWLLNTYSITIVIRKSPVAFITIPFIPPIKKQELLDELKKR</sequence>
<accession>A0A6G7B9X3</accession>
<name>A0A6G7B9X3_9LACO</name>
<keyword evidence="1" id="KW-0812">Transmembrane</keyword>
<dbReference type="PANTHER" id="PTHR34473:SF2">
    <property type="entry name" value="UPF0699 TRANSMEMBRANE PROTEIN YDBT"/>
    <property type="match status" value="1"/>
</dbReference>
<feature type="transmembrane region" description="Helical" evidence="1">
    <location>
        <begin position="178"/>
        <end position="202"/>
    </location>
</feature>
<dbReference type="Proteomes" id="UP000501676">
    <property type="component" value="Chromosome"/>
</dbReference>